<dbReference type="AlphaFoldDB" id="A0AAV5JPU5"/>
<accession>A0AAV5JPU5</accession>
<evidence type="ECO:0000313" key="2">
    <source>
        <dbReference type="Proteomes" id="UP001054252"/>
    </source>
</evidence>
<evidence type="ECO:0000313" key="1">
    <source>
        <dbReference type="EMBL" id="GKV16704.1"/>
    </source>
</evidence>
<comment type="caution">
    <text evidence="1">The sequence shown here is derived from an EMBL/GenBank/DDBJ whole genome shotgun (WGS) entry which is preliminary data.</text>
</comment>
<proteinExistence type="predicted"/>
<keyword evidence="2" id="KW-1185">Reference proteome</keyword>
<gene>
    <name evidence="1" type="ORF">SLEP1_g27306</name>
</gene>
<dbReference type="Proteomes" id="UP001054252">
    <property type="component" value="Unassembled WGS sequence"/>
</dbReference>
<name>A0AAV5JPU5_9ROSI</name>
<dbReference type="EMBL" id="BPVZ01000046">
    <property type="protein sequence ID" value="GKV16704.1"/>
    <property type="molecule type" value="Genomic_DNA"/>
</dbReference>
<reference evidence="1 2" key="1">
    <citation type="journal article" date="2021" name="Commun. Biol.">
        <title>The genome of Shorea leprosula (Dipterocarpaceae) highlights the ecological relevance of drought in aseasonal tropical rainforests.</title>
        <authorList>
            <person name="Ng K.K.S."/>
            <person name="Kobayashi M.J."/>
            <person name="Fawcett J.A."/>
            <person name="Hatakeyama M."/>
            <person name="Paape T."/>
            <person name="Ng C.H."/>
            <person name="Ang C.C."/>
            <person name="Tnah L.H."/>
            <person name="Lee C.T."/>
            <person name="Nishiyama T."/>
            <person name="Sese J."/>
            <person name="O'Brien M.J."/>
            <person name="Copetti D."/>
            <person name="Mohd Noor M.I."/>
            <person name="Ong R.C."/>
            <person name="Putra M."/>
            <person name="Sireger I.Z."/>
            <person name="Indrioko S."/>
            <person name="Kosugi Y."/>
            <person name="Izuno A."/>
            <person name="Isagi Y."/>
            <person name="Lee S.L."/>
            <person name="Shimizu K.K."/>
        </authorList>
    </citation>
    <scope>NUCLEOTIDE SEQUENCE [LARGE SCALE GENOMIC DNA]</scope>
    <source>
        <strain evidence="1">214</strain>
    </source>
</reference>
<organism evidence="1 2">
    <name type="scientific">Rubroshorea leprosula</name>
    <dbReference type="NCBI Taxonomy" id="152421"/>
    <lineage>
        <taxon>Eukaryota</taxon>
        <taxon>Viridiplantae</taxon>
        <taxon>Streptophyta</taxon>
        <taxon>Embryophyta</taxon>
        <taxon>Tracheophyta</taxon>
        <taxon>Spermatophyta</taxon>
        <taxon>Magnoliopsida</taxon>
        <taxon>eudicotyledons</taxon>
        <taxon>Gunneridae</taxon>
        <taxon>Pentapetalae</taxon>
        <taxon>rosids</taxon>
        <taxon>malvids</taxon>
        <taxon>Malvales</taxon>
        <taxon>Dipterocarpaceae</taxon>
        <taxon>Rubroshorea</taxon>
    </lineage>
</organism>
<sequence>MNATCLVKCPCENGMMKQHQCSRHAAGGIAYDFNDERGRGTPPPPPPPPPPTLFALCLFHT</sequence>
<protein>
    <submittedName>
        <fullName evidence="1">Uncharacterized protein</fullName>
    </submittedName>
</protein>